<organism evidence="10 11">
    <name type="scientific">Plectus sambesii</name>
    <dbReference type="NCBI Taxonomy" id="2011161"/>
    <lineage>
        <taxon>Eukaryota</taxon>
        <taxon>Metazoa</taxon>
        <taxon>Ecdysozoa</taxon>
        <taxon>Nematoda</taxon>
        <taxon>Chromadorea</taxon>
        <taxon>Plectida</taxon>
        <taxon>Plectina</taxon>
        <taxon>Plectoidea</taxon>
        <taxon>Plectidae</taxon>
        <taxon>Plectus</taxon>
    </lineage>
</organism>
<dbReference type="WBParaSite" id="PSAMB.scaffold42size100754.g951.t1">
    <property type="protein sequence ID" value="PSAMB.scaffold42size100754.g951.t1"/>
    <property type="gene ID" value="PSAMB.scaffold42size100754.g951"/>
</dbReference>
<dbReference type="PROSITE" id="PS51432">
    <property type="entry name" value="AP_NUCLEASE_F2_4"/>
    <property type="match status" value="1"/>
</dbReference>
<proteinExistence type="inferred from homology"/>
<keyword evidence="3" id="KW-0479">Metal-binding</keyword>
<dbReference type="PROSITE" id="PS00730">
    <property type="entry name" value="AP_NUCLEASE_F2_2"/>
    <property type="match status" value="1"/>
</dbReference>
<accession>A0A914WJG9</accession>
<feature type="region of interest" description="Disordered" evidence="8">
    <location>
        <begin position="48"/>
        <end position="79"/>
    </location>
</feature>
<dbReference type="GO" id="GO:0005634">
    <property type="term" value="C:nucleus"/>
    <property type="evidence" value="ECO:0007669"/>
    <property type="project" value="TreeGrafter"/>
</dbReference>
<dbReference type="Proteomes" id="UP000887566">
    <property type="component" value="Unplaced"/>
</dbReference>
<dbReference type="GO" id="GO:0008270">
    <property type="term" value="F:zinc ion binding"/>
    <property type="evidence" value="ECO:0007669"/>
    <property type="project" value="InterPro"/>
</dbReference>
<evidence type="ECO:0000256" key="6">
    <source>
        <dbReference type="ARBA" id="ARBA00022833"/>
    </source>
</evidence>
<dbReference type="SUPFAM" id="SSF51658">
    <property type="entry name" value="Xylose isomerase-like"/>
    <property type="match status" value="1"/>
</dbReference>
<dbReference type="CDD" id="cd00019">
    <property type="entry name" value="AP2Ec"/>
    <property type="match status" value="1"/>
</dbReference>
<dbReference type="PROSITE" id="PS00731">
    <property type="entry name" value="AP_NUCLEASE_F2_3"/>
    <property type="match status" value="1"/>
</dbReference>
<keyword evidence="6" id="KW-0862">Zinc</keyword>
<sequence>MPSRTTRSRTKQNVKPEVSNSPTIASLVPKLEVNDDVVDTVVEEDIKQVPKKQQRKKKAPSAEEADVKPLVASKKPKKEAKDIKEEMLQQSAVAAQVLKAAGSSLKWLGVHVSAAGGIEQAVYNARQMGCRSFALFLKNQRQWASKPLEDSAVEKFKNALQECDFPVERIVPHSSYLFNLGSPDKDILEKTRNAMLDEVQRCERLGIKLYNFHSGSTTNKCTVEECLTTVAETINLTLKKTRGVTLLIETMSRQGNTVGGHFEELRSIIDQVEDKSRIGVCLDTCHIFAAGYDIRSETVYEETMSEFERIVGFKYLKAVHLNDSKGALGSHLDRHENIGKGLIAKAGFSFLMNDPRFNRLPMILETPEGSYTDEMILLHSLEDRK</sequence>
<feature type="compositionally biased region" description="Basic residues" evidence="8">
    <location>
        <begin position="49"/>
        <end position="59"/>
    </location>
</feature>
<name>A0A914WJG9_9BILA</name>
<dbReference type="InterPro" id="IPR036237">
    <property type="entry name" value="Xyl_isomerase-like_sf"/>
</dbReference>
<dbReference type="GO" id="GO:0003677">
    <property type="term" value="F:DNA binding"/>
    <property type="evidence" value="ECO:0007669"/>
    <property type="project" value="InterPro"/>
</dbReference>
<evidence type="ECO:0000256" key="3">
    <source>
        <dbReference type="ARBA" id="ARBA00022723"/>
    </source>
</evidence>
<comment type="cofactor">
    <cofactor evidence="1">
        <name>Zn(2+)</name>
        <dbReference type="ChEBI" id="CHEBI:29105"/>
    </cofactor>
</comment>
<dbReference type="NCBIfam" id="NF002199">
    <property type="entry name" value="PRK01060.1-4"/>
    <property type="match status" value="1"/>
</dbReference>
<dbReference type="Pfam" id="PF01261">
    <property type="entry name" value="AP_endonuc_2"/>
    <property type="match status" value="1"/>
</dbReference>
<evidence type="ECO:0000256" key="8">
    <source>
        <dbReference type="SAM" id="MobiDB-lite"/>
    </source>
</evidence>
<dbReference type="InterPro" id="IPR001719">
    <property type="entry name" value="AP_endonuc_2"/>
</dbReference>
<keyword evidence="4" id="KW-0227">DNA damage</keyword>
<dbReference type="GO" id="GO:0005739">
    <property type="term" value="C:mitochondrion"/>
    <property type="evidence" value="ECO:0007669"/>
    <property type="project" value="TreeGrafter"/>
</dbReference>
<evidence type="ECO:0000256" key="7">
    <source>
        <dbReference type="ARBA" id="ARBA00023204"/>
    </source>
</evidence>
<feature type="domain" description="Xylose isomerase-like TIM barrel" evidence="9">
    <location>
        <begin position="123"/>
        <end position="370"/>
    </location>
</feature>
<evidence type="ECO:0000256" key="5">
    <source>
        <dbReference type="ARBA" id="ARBA00022801"/>
    </source>
</evidence>
<feature type="region of interest" description="Disordered" evidence="8">
    <location>
        <begin position="1"/>
        <end position="22"/>
    </location>
</feature>
<feature type="compositionally biased region" description="Basic residues" evidence="8">
    <location>
        <begin position="1"/>
        <end position="12"/>
    </location>
</feature>
<dbReference type="SMART" id="SM00518">
    <property type="entry name" value="AP2Ec"/>
    <property type="match status" value="1"/>
</dbReference>
<evidence type="ECO:0000256" key="2">
    <source>
        <dbReference type="ARBA" id="ARBA00005340"/>
    </source>
</evidence>
<reference evidence="11" key="1">
    <citation type="submission" date="2022-11" db="UniProtKB">
        <authorList>
            <consortium name="WormBaseParasite"/>
        </authorList>
    </citation>
    <scope>IDENTIFICATION</scope>
</reference>
<evidence type="ECO:0000259" key="9">
    <source>
        <dbReference type="Pfam" id="PF01261"/>
    </source>
</evidence>
<comment type="similarity">
    <text evidence="2">Belongs to the AP endonuclease 2 family.</text>
</comment>
<evidence type="ECO:0000313" key="11">
    <source>
        <dbReference type="WBParaSite" id="PSAMB.scaffold42size100754.g951.t1"/>
    </source>
</evidence>
<dbReference type="GO" id="GO:0003906">
    <property type="term" value="F:DNA-(apurinic or apyrimidinic site) endonuclease activity"/>
    <property type="evidence" value="ECO:0007669"/>
    <property type="project" value="TreeGrafter"/>
</dbReference>
<dbReference type="AlphaFoldDB" id="A0A914WJG9"/>
<dbReference type="HAMAP" id="MF_00152">
    <property type="entry name" value="Nfo"/>
    <property type="match status" value="1"/>
</dbReference>
<protein>
    <submittedName>
        <fullName evidence="11">Xylose isomerase-like TIM barrel domain-containing protein</fullName>
    </submittedName>
</protein>
<keyword evidence="5" id="KW-0378">Hydrolase</keyword>
<dbReference type="Gene3D" id="3.20.20.150">
    <property type="entry name" value="Divalent-metal-dependent TIM barrel enzymes"/>
    <property type="match status" value="1"/>
</dbReference>
<dbReference type="PANTHER" id="PTHR21445:SF0">
    <property type="entry name" value="APURINIC-APYRIMIDINIC ENDONUCLEASE"/>
    <property type="match status" value="1"/>
</dbReference>
<dbReference type="GO" id="GO:0006284">
    <property type="term" value="P:base-excision repair"/>
    <property type="evidence" value="ECO:0007669"/>
    <property type="project" value="TreeGrafter"/>
</dbReference>
<dbReference type="PANTHER" id="PTHR21445">
    <property type="entry name" value="ENDONUCLEASE IV ENDODEOXYRIBONUCLEASE IV"/>
    <property type="match status" value="1"/>
</dbReference>
<dbReference type="GO" id="GO:0008081">
    <property type="term" value="F:phosphoric diester hydrolase activity"/>
    <property type="evidence" value="ECO:0007669"/>
    <property type="project" value="TreeGrafter"/>
</dbReference>
<dbReference type="NCBIfam" id="TIGR00587">
    <property type="entry name" value="nfo"/>
    <property type="match status" value="1"/>
</dbReference>
<dbReference type="InterPro" id="IPR018246">
    <property type="entry name" value="AP_endonuc_F2_Zn_BS"/>
</dbReference>
<evidence type="ECO:0000313" key="10">
    <source>
        <dbReference type="Proteomes" id="UP000887566"/>
    </source>
</evidence>
<dbReference type="FunFam" id="3.20.20.150:FF:000001">
    <property type="entry name" value="Probable endonuclease 4"/>
    <property type="match status" value="1"/>
</dbReference>
<keyword evidence="10" id="KW-1185">Reference proteome</keyword>
<dbReference type="InterPro" id="IPR013022">
    <property type="entry name" value="Xyl_isomerase-like_TIM-brl"/>
</dbReference>
<keyword evidence="7" id="KW-0234">DNA repair</keyword>
<evidence type="ECO:0000256" key="4">
    <source>
        <dbReference type="ARBA" id="ARBA00022763"/>
    </source>
</evidence>
<evidence type="ECO:0000256" key="1">
    <source>
        <dbReference type="ARBA" id="ARBA00001947"/>
    </source>
</evidence>